<keyword evidence="8" id="KW-1185">Reference proteome</keyword>
<keyword evidence="2 6" id="KW-0812">Transmembrane</keyword>
<dbReference type="InterPro" id="IPR018499">
    <property type="entry name" value="Tetraspanin/Peripherin"/>
</dbReference>
<dbReference type="OrthoDB" id="9993879at2759"/>
<dbReference type="PANTHER" id="PTHR19282">
    <property type="entry name" value="TETRASPANIN"/>
    <property type="match status" value="1"/>
</dbReference>
<dbReference type="SUPFAM" id="SSF48652">
    <property type="entry name" value="Tetraspanin"/>
    <property type="match status" value="1"/>
</dbReference>
<evidence type="ECO:0000256" key="1">
    <source>
        <dbReference type="ARBA" id="ARBA00004141"/>
    </source>
</evidence>
<dbReference type="STRING" id="6832.A0A553PTG5"/>
<sequence>MAKCCLDLAKFLLFLVNLAAWVLFGTLLAGGVFLLVESESILGFPIQADVSADNPSALYFMLLLIGLVVCAFFFVFTFLGCCGAACQNRCMLGSFIIILFVFLGANVGAILFMYSHFPSEVAMVTAELQKTIPYYDPVAHQSMVRAFWDAVQPMLACCGAESFRDWASVRGLKPGRKVPASCCWPSEVSDCVYQPEPNNAYMAGCVSQVHGPLVVLFWAIPVCLALMVSLALCVCLHGDRRTSTRHASGASSNGRGMRRRRNKRSDSRQSQYSEETGYIYRAHDSAYPSAPPYNPQFRDHEALQHSADSYPTGLIPPEPHEYTKPLIQPPAYHEVMARRNQF</sequence>
<dbReference type="Gene3D" id="1.10.1450.10">
    <property type="entry name" value="Tetraspanin"/>
    <property type="match status" value="1"/>
</dbReference>
<evidence type="ECO:0000256" key="5">
    <source>
        <dbReference type="SAM" id="MobiDB-lite"/>
    </source>
</evidence>
<keyword evidence="3 6" id="KW-1133">Transmembrane helix</keyword>
<comment type="subcellular location">
    <subcellularLocation>
        <location evidence="1">Membrane</location>
        <topology evidence="1">Multi-pass membrane protein</topology>
    </subcellularLocation>
</comment>
<protein>
    <submittedName>
        <fullName evidence="7">Uncharacterized protein</fullName>
    </submittedName>
</protein>
<dbReference type="PRINTS" id="PR00259">
    <property type="entry name" value="TMFOUR"/>
</dbReference>
<feature type="region of interest" description="Disordered" evidence="5">
    <location>
        <begin position="243"/>
        <end position="274"/>
    </location>
</feature>
<dbReference type="InterPro" id="IPR008952">
    <property type="entry name" value="Tetraspanin_EC2_sf"/>
</dbReference>
<keyword evidence="4 6" id="KW-0472">Membrane</keyword>
<evidence type="ECO:0000256" key="4">
    <source>
        <dbReference type="ARBA" id="ARBA00023136"/>
    </source>
</evidence>
<evidence type="ECO:0000256" key="6">
    <source>
        <dbReference type="SAM" id="Phobius"/>
    </source>
</evidence>
<feature type="transmembrane region" description="Helical" evidence="6">
    <location>
        <begin position="12"/>
        <end position="36"/>
    </location>
</feature>
<organism evidence="7 8">
    <name type="scientific">Tigriopus californicus</name>
    <name type="common">Marine copepod</name>
    <dbReference type="NCBI Taxonomy" id="6832"/>
    <lineage>
        <taxon>Eukaryota</taxon>
        <taxon>Metazoa</taxon>
        <taxon>Ecdysozoa</taxon>
        <taxon>Arthropoda</taxon>
        <taxon>Crustacea</taxon>
        <taxon>Multicrustacea</taxon>
        <taxon>Hexanauplia</taxon>
        <taxon>Copepoda</taxon>
        <taxon>Harpacticoida</taxon>
        <taxon>Harpacticidae</taxon>
        <taxon>Tigriopus</taxon>
    </lineage>
</organism>
<evidence type="ECO:0000313" key="7">
    <source>
        <dbReference type="EMBL" id="TRY80973.1"/>
    </source>
</evidence>
<dbReference type="Pfam" id="PF00335">
    <property type="entry name" value="Tetraspanin"/>
    <property type="match status" value="1"/>
</dbReference>
<comment type="caution">
    <text evidence="7">The sequence shown here is derived from an EMBL/GenBank/DDBJ whole genome shotgun (WGS) entry which is preliminary data.</text>
</comment>
<reference evidence="7 8" key="1">
    <citation type="journal article" date="2018" name="Nat. Ecol. Evol.">
        <title>Genomic signatures of mitonuclear coevolution across populations of Tigriopus californicus.</title>
        <authorList>
            <person name="Barreto F.S."/>
            <person name="Watson E.T."/>
            <person name="Lima T.G."/>
            <person name="Willett C.S."/>
            <person name="Edmands S."/>
            <person name="Li W."/>
            <person name="Burton R.S."/>
        </authorList>
    </citation>
    <scope>NUCLEOTIDE SEQUENCE [LARGE SCALE GENOMIC DNA]</scope>
    <source>
        <strain evidence="7 8">San Diego</strain>
    </source>
</reference>
<dbReference type="Proteomes" id="UP000318571">
    <property type="component" value="Chromosome 12"/>
</dbReference>
<feature type="transmembrane region" description="Helical" evidence="6">
    <location>
        <begin position="91"/>
        <end position="114"/>
    </location>
</feature>
<dbReference type="AlphaFoldDB" id="A0A553PTG5"/>
<feature type="transmembrane region" description="Helical" evidence="6">
    <location>
        <begin position="216"/>
        <end position="236"/>
    </location>
</feature>
<name>A0A553PTG5_TIGCA</name>
<dbReference type="EMBL" id="VCGU01000001">
    <property type="protein sequence ID" value="TRY80973.1"/>
    <property type="molecule type" value="Genomic_DNA"/>
</dbReference>
<feature type="transmembrane region" description="Helical" evidence="6">
    <location>
        <begin position="56"/>
        <end position="79"/>
    </location>
</feature>
<gene>
    <name evidence="7" type="ORF">TCAL_02965</name>
</gene>
<evidence type="ECO:0000313" key="8">
    <source>
        <dbReference type="Proteomes" id="UP000318571"/>
    </source>
</evidence>
<evidence type="ECO:0000256" key="3">
    <source>
        <dbReference type="ARBA" id="ARBA00022989"/>
    </source>
</evidence>
<evidence type="ECO:0000256" key="2">
    <source>
        <dbReference type="ARBA" id="ARBA00022692"/>
    </source>
</evidence>
<dbReference type="PANTHER" id="PTHR19282:SF551">
    <property type="entry name" value="RE08073P-RELATED"/>
    <property type="match status" value="1"/>
</dbReference>
<dbReference type="GO" id="GO:0005886">
    <property type="term" value="C:plasma membrane"/>
    <property type="evidence" value="ECO:0007669"/>
    <property type="project" value="TreeGrafter"/>
</dbReference>
<accession>A0A553PTG5</accession>
<proteinExistence type="predicted"/>